<dbReference type="RefSeq" id="WP_113696227.1">
    <property type="nucleotide sequence ID" value="NZ_CP015163.1"/>
</dbReference>
<dbReference type="InterPro" id="IPR013402">
    <property type="entry name" value="CHP02569"/>
</dbReference>
<reference evidence="1 2" key="1">
    <citation type="submission" date="2016-04" db="EMBL/GenBank/DDBJ databases">
        <title>Complete genome sequence and analysis of deep-sea sediment isolate, Amycolatopsis sp. WP1.</title>
        <authorList>
            <person name="Wang H."/>
            <person name="Chen S."/>
            <person name="Wu Q."/>
        </authorList>
    </citation>
    <scope>NUCLEOTIDE SEQUENCE [LARGE SCALE GENOMIC DNA]</scope>
    <source>
        <strain evidence="1 2">WP1</strain>
    </source>
</reference>
<protein>
    <submittedName>
        <fullName evidence="1">Aminoglycoside phosphotransferase</fullName>
    </submittedName>
</protein>
<dbReference type="AlphaFoldDB" id="A0A344LGJ5"/>
<sequence length="253" mass="27920">MAAFGAKGAEPEPMPSGPGWRCGDLVLKPVYDRARTLWQARTMERITLPDVRVARPVRATDGRSIVAGWTASRFISGTPQPRYDELVLAAVKLHQATADEPRPDFLAARRDVYAIADRMAWEELEPDLDEKKGGGWFEVLAGARRPVHGPDQLVHGELFGRVLFDGDEPPGIVDFEPYFRPAEWGAAVATVDALAWGGADPQLLQRWAHLPEWPQLVLRATLFRLAIIALDPDFTPSSLDGLRVAAREVSALL</sequence>
<keyword evidence="1" id="KW-0808">Transferase</keyword>
<dbReference type="GO" id="GO:0016740">
    <property type="term" value="F:transferase activity"/>
    <property type="evidence" value="ECO:0007669"/>
    <property type="project" value="UniProtKB-KW"/>
</dbReference>
<dbReference type="SUPFAM" id="SSF56112">
    <property type="entry name" value="Protein kinase-like (PK-like)"/>
    <property type="match status" value="1"/>
</dbReference>
<dbReference type="InterPro" id="IPR011009">
    <property type="entry name" value="Kinase-like_dom_sf"/>
</dbReference>
<proteinExistence type="predicted"/>
<accession>A0A344LGJ5</accession>
<evidence type="ECO:0000313" key="2">
    <source>
        <dbReference type="Proteomes" id="UP000250434"/>
    </source>
</evidence>
<dbReference type="NCBIfam" id="TIGR02569">
    <property type="entry name" value="TIGR02569_actnb"/>
    <property type="match status" value="1"/>
</dbReference>
<name>A0A344LGJ5_9PSEU</name>
<dbReference type="OrthoDB" id="4427130at2"/>
<dbReference type="EMBL" id="CP015163">
    <property type="protein sequence ID" value="AXB47169.1"/>
    <property type="molecule type" value="Genomic_DNA"/>
</dbReference>
<evidence type="ECO:0000313" key="1">
    <source>
        <dbReference type="EMBL" id="AXB47169.1"/>
    </source>
</evidence>
<organism evidence="1 2">
    <name type="scientific">Amycolatopsis albispora</name>
    <dbReference type="NCBI Taxonomy" id="1804986"/>
    <lineage>
        <taxon>Bacteria</taxon>
        <taxon>Bacillati</taxon>
        <taxon>Actinomycetota</taxon>
        <taxon>Actinomycetes</taxon>
        <taxon>Pseudonocardiales</taxon>
        <taxon>Pseudonocardiaceae</taxon>
        <taxon>Amycolatopsis</taxon>
    </lineage>
</organism>
<keyword evidence="2" id="KW-1185">Reference proteome</keyword>
<dbReference type="KEGG" id="aab:A4R43_35885"/>
<dbReference type="Proteomes" id="UP000250434">
    <property type="component" value="Chromosome"/>
</dbReference>
<gene>
    <name evidence="1" type="ORF">A4R43_35885</name>
</gene>